<reference evidence="1 2" key="1">
    <citation type="journal article" date="2012" name="ISME J.">
        <title>Genomic insights to SAR86, an abundant and uncultivated marine bacterial lineage.</title>
        <authorList>
            <person name="Dupont C.L."/>
            <person name="Rusch D.B."/>
            <person name="Yooseph S."/>
            <person name="Lombardo M.J."/>
            <person name="Richter R.A."/>
            <person name="Valas R."/>
            <person name="Novotny M."/>
            <person name="Yee-Greenbaum J."/>
            <person name="Selengut J.D."/>
            <person name="Haft D.H."/>
            <person name="Halpern A.L."/>
            <person name="Lasken R.S."/>
            <person name="Nealson K."/>
            <person name="Friedman R."/>
            <person name="Venter J.C."/>
        </authorList>
    </citation>
    <scope>NUCLEOTIDE SEQUENCE [LARGE SCALE GENOMIC DNA]</scope>
</reference>
<dbReference type="EMBL" id="JH611165">
    <property type="protein sequence ID" value="EJP73720.1"/>
    <property type="molecule type" value="Genomic_DNA"/>
</dbReference>
<evidence type="ECO:0000313" key="2">
    <source>
        <dbReference type="Proteomes" id="UP000010116"/>
    </source>
</evidence>
<dbReference type="HOGENOM" id="CLU_1785558_0_0_6"/>
<proteinExistence type="predicted"/>
<organism evidence="1 2">
    <name type="scientific">SAR86 cluster bacterium SAR86B</name>
    <dbReference type="NCBI Taxonomy" id="1123867"/>
    <lineage>
        <taxon>Bacteria</taxon>
        <taxon>Pseudomonadati</taxon>
        <taxon>Pseudomonadota</taxon>
        <taxon>Gammaproteobacteria</taxon>
        <taxon>SAR86 cluster</taxon>
    </lineage>
</organism>
<protein>
    <submittedName>
        <fullName evidence="1">Uncharacterized protein</fullName>
    </submittedName>
</protein>
<evidence type="ECO:0000313" key="1">
    <source>
        <dbReference type="EMBL" id="EJP73720.1"/>
    </source>
</evidence>
<sequence>MLTPEVKTNLILKEFGVDRYIKRPSSKKKLTNSYCLYQNGSILTLLNKSIDQLDKDHFEMLNAIVLSTKKASGEFNLISESENFDELKSLLATLQNKDVIYFSDDSKNHLNHTNIICAPSISKLIENPDLKKILWDQIKEKILKK</sequence>
<gene>
    <name evidence="1" type="ORF">NT02SARS_0245</name>
</gene>
<dbReference type="Proteomes" id="UP000010116">
    <property type="component" value="Unassembled WGS sequence"/>
</dbReference>
<dbReference type="AlphaFoldDB" id="J4X3U8"/>
<name>J4X3U8_9GAMM</name>
<accession>J4X3U8</accession>